<dbReference type="Pfam" id="PF03857">
    <property type="entry name" value="Colicin_im"/>
    <property type="match status" value="1"/>
</dbReference>
<feature type="transmembrane region" description="Helical" evidence="1">
    <location>
        <begin position="26"/>
        <end position="49"/>
    </location>
</feature>
<dbReference type="InterPro" id="IPR005557">
    <property type="entry name" value="Colicin_im"/>
</dbReference>
<dbReference type="EMBL" id="SOYS01000004">
    <property type="protein sequence ID" value="NIY48162.1"/>
    <property type="molecule type" value="Genomic_DNA"/>
</dbReference>
<feature type="transmembrane region" description="Helical" evidence="1">
    <location>
        <begin position="88"/>
        <end position="106"/>
    </location>
</feature>
<name>A0ABX0VM80_9ENTR</name>
<keyword evidence="1" id="KW-1133">Transmembrane helix</keyword>
<proteinExistence type="predicted"/>
<evidence type="ECO:0000313" key="3">
    <source>
        <dbReference type="Proteomes" id="UP000697927"/>
    </source>
</evidence>
<sequence>MDKSKPEDSRRENNHQMKVNSTAHSLTIKMLSLLAIAIATLLIIAGFFINTPEQPLFEVIIKNTNVIPSNLSSINPQLSKILDMYCKSAPILALAFFLFARQYLIIQKTQGLRVLIKTLLAFTILYFIIIYYLLLHSSVLNEYGALLRFLSSNDYLLTLFFICVYSACYVLSVYYFSFVYAVVKLTRNR</sequence>
<feature type="transmembrane region" description="Helical" evidence="1">
    <location>
        <begin position="155"/>
        <end position="183"/>
    </location>
</feature>
<reference evidence="2 3" key="1">
    <citation type="journal article" date="2020" name="Microorganisms">
        <title>Polyphasic Characterisation of Cedecea colo sp. nov., a New Enteric Bacterium Isolated from the Koala Hindgut.</title>
        <authorList>
            <person name="Boath J.M."/>
            <person name="Dakhal S."/>
            <person name="Van T.T.H."/>
            <person name="Moore R.J."/>
            <person name="Dekiwadia C."/>
            <person name="Macreadie I.G."/>
        </authorList>
    </citation>
    <scope>NUCLEOTIDE SEQUENCE [LARGE SCALE GENOMIC DNA]</scope>
    <source>
        <strain evidence="2 3">ZA</strain>
    </source>
</reference>
<keyword evidence="1" id="KW-0472">Membrane</keyword>
<dbReference type="Proteomes" id="UP000697927">
    <property type="component" value="Unassembled WGS sequence"/>
</dbReference>
<gene>
    <name evidence="2" type="ORF">E2L00_11645</name>
</gene>
<feature type="transmembrane region" description="Helical" evidence="1">
    <location>
        <begin position="118"/>
        <end position="135"/>
    </location>
</feature>
<evidence type="ECO:0000313" key="2">
    <source>
        <dbReference type="EMBL" id="NIY48162.1"/>
    </source>
</evidence>
<organism evidence="2 3">
    <name type="scientific">Cedecea colo</name>
    <dbReference type="NCBI Taxonomy" id="2552946"/>
    <lineage>
        <taxon>Bacteria</taxon>
        <taxon>Pseudomonadati</taxon>
        <taxon>Pseudomonadota</taxon>
        <taxon>Gammaproteobacteria</taxon>
        <taxon>Enterobacterales</taxon>
        <taxon>Enterobacteriaceae</taxon>
        <taxon>Cedecea</taxon>
    </lineage>
</organism>
<keyword evidence="3" id="KW-1185">Reference proteome</keyword>
<accession>A0ABX0VM80</accession>
<protein>
    <submittedName>
        <fullName evidence="2">Uncharacterized protein</fullName>
    </submittedName>
</protein>
<evidence type="ECO:0000256" key="1">
    <source>
        <dbReference type="SAM" id="Phobius"/>
    </source>
</evidence>
<keyword evidence="1" id="KW-0812">Transmembrane</keyword>
<comment type="caution">
    <text evidence="2">The sequence shown here is derived from an EMBL/GenBank/DDBJ whole genome shotgun (WGS) entry which is preliminary data.</text>
</comment>